<evidence type="ECO:0000256" key="1">
    <source>
        <dbReference type="ARBA" id="ARBA00022741"/>
    </source>
</evidence>
<dbReference type="Pfam" id="PF00158">
    <property type="entry name" value="Sigma54_activat"/>
    <property type="match status" value="1"/>
</dbReference>
<dbReference type="SMART" id="SM00382">
    <property type="entry name" value="AAA"/>
    <property type="match status" value="1"/>
</dbReference>
<feature type="domain" description="PAS" evidence="8">
    <location>
        <begin position="145"/>
        <end position="196"/>
    </location>
</feature>
<dbReference type="RefSeq" id="WP_208925558.1">
    <property type="nucleotide sequence ID" value="NZ_JAYFNZ010000034.1"/>
</dbReference>
<dbReference type="Pfam" id="PF00571">
    <property type="entry name" value="CBS"/>
    <property type="match status" value="1"/>
</dbReference>
<dbReference type="InterPro" id="IPR025944">
    <property type="entry name" value="Sigma_54_int_dom_CS"/>
</dbReference>
<keyword evidence="3" id="KW-0805">Transcription regulation</keyword>
<dbReference type="SUPFAM" id="SSF55785">
    <property type="entry name" value="PYP-like sensor domain (PAS domain)"/>
    <property type="match status" value="1"/>
</dbReference>
<dbReference type="InterPro" id="IPR009057">
    <property type="entry name" value="Homeodomain-like_sf"/>
</dbReference>
<dbReference type="CDD" id="cd00009">
    <property type="entry name" value="AAA"/>
    <property type="match status" value="1"/>
</dbReference>
<keyword evidence="6" id="KW-0129">CBS domain</keyword>
<proteinExistence type="predicted"/>
<dbReference type="InterPro" id="IPR027417">
    <property type="entry name" value="P-loop_NTPase"/>
</dbReference>
<dbReference type="InterPro" id="IPR013767">
    <property type="entry name" value="PAS_fold"/>
</dbReference>
<evidence type="ECO:0000256" key="3">
    <source>
        <dbReference type="ARBA" id="ARBA00023015"/>
    </source>
</evidence>
<dbReference type="PROSITE" id="PS50045">
    <property type="entry name" value="SIGMA54_INTERACT_4"/>
    <property type="match status" value="1"/>
</dbReference>
<protein>
    <submittedName>
        <fullName evidence="10">Acetoacetate metabolism regulatory protein AtoC</fullName>
    </submittedName>
</protein>
<dbReference type="CDD" id="cd00130">
    <property type="entry name" value="PAS"/>
    <property type="match status" value="1"/>
</dbReference>
<dbReference type="FunFam" id="3.40.50.300:FF:000006">
    <property type="entry name" value="DNA-binding transcriptional regulator NtrC"/>
    <property type="match status" value="1"/>
</dbReference>
<dbReference type="Gene3D" id="3.40.50.300">
    <property type="entry name" value="P-loop containing nucleotide triphosphate hydrolases"/>
    <property type="match status" value="1"/>
</dbReference>
<dbReference type="Gene3D" id="1.10.8.60">
    <property type="match status" value="1"/>
</dbReference>
<dbReference type="InterPro" id="IPR003593">
    <property type="entry name" value="AAA+_ATPase"/>
</dbReference>
<keyword evidence="1" id="KW-0547">Nucleotide-binding</keyword>
<evidence type="ECO:0000259" key="8">
    <source>
        <dbReference type="PROSITE" id="PS50112"/>
    </source>
</evidence>
<dbReference type="PANTHER" id="PTHR32071">
    <property type="entry name" value="TRANSCRIPTIONAL REGULATORY PROTEIN"/>
    <property type="match status" value="1"/>
</dbReference>
<dbReference type="InterPro" id="IPR000014">
    <property type="entry name" value="PAS"/>
</dbReference>
<dbReference type="PRINTS" id="PR01590">
    <property type="entry name" value="HTHFIS"/>
</dbReference>
<dbReference type="SUPFAM" id="SSF52540">
    <property type="entry name" value="P-loop containing nucleoside triphosphate hydrolases"/>
    <property type="match status" value="1"/>
</dbReference>
<dbReference type="InterPro" id="IPR000644">
    <property type="entry name" value="CBS_dom"/>
</dbReference>
<dbReference type="PROSITE" id="PS00676">
    <property type="entry name" value="SIGMA54_INTERACT_2"/>
    <property type="match status" value="1"/>
</dbReference>
<dbReference type="AlphaFoldDB" id="A0A098AZR0"/>
<dbReference type="Pfam" id="PF02954">
    <property type="entry name" value="HTH_8"/>
    <property type="match status" value="1"/>
</dbReference>
<dbReference type="InterPro" id="IPR025662">
    <property type="entry name" value="Sigma_54_int_dom_ATP-bd_1"/>
</dbReference>
<dbReference type="PROSITE" id="PS00675">
    <property type="entry name" value="SIGMA54_INTERACT_1"/>
    <property type="match status" value="1"/>
</dbReference>
<dbReference type="InterPro" id="IPR058031">
    <property type="entry name" value="AAA_lid_NorR"/>
</dbReference>
<evidence type="ECO:0000256" key="2">
    <source>
        <dbReference type="ARBA" id="ARBA00022840"/>
    </source>
</evidence>
<reference evidence="10" key="1">
    <citation type="submission" date="2014-07" db="EMBL/GenBank/DDBJ databases">
        <authorList>
            <person name="Hornung V.Bastian."/>
        </authorList>
    </citation>
    <scope>NUCLEOTIDE SEQUENCE</scope>
    <source>
        <strain evidence="10">PCE-S</strain>
    </source>
</reference>
<feature type="domain" description="CBS" evidence="9">
    <location>
        <begin position="7"/>
        <end position="63"/>
    </location>
</feature>
<dbReference type="EMBL" id="LK996017">
    <property type="protein sequence ID" value="CDX01612.1"/>
    <property type="molecule type" value="Genomic_DNA"/>
</dbReference>
<name>A0A098AZR0_DESHA</name>
<dbReference type="InterPro" id="IPR002078">
    <property type="entry name" value="Sigma_54_int"/>
</dbReference>
<dbReference type="GO" id="GO:0005524">
    <property type="term" value="F:ATP binding"/>
    <property type="evidence" value="ECO:0007669"/>
    <property type="project" value="UniProtKB-KW"/>
</dbReference>
<dbReference type="InterPro" id="IPR025943">
    <property type="entry name" value="Sigma_54_int_dom_ATP-bd_2"/>
</dbReference>
<dbReference type="SMART" id="SM00091">
    <property type="entry name" value="PAS"/>
    <property type="match status" value="1"/>
</dbReference>
<dbReference type="NCBIfam" id="TIGR00229">
    <property type="entry name" value="sensory_box"/>
    <property type="match status" value="1"/>
</dbReference>
<dbReference type="CDD" id="cd02205">
    <property type="entry name" value="CBS_pair_SF"/>
    <property type="match status" value="1"/>
</dbReference>
<evidence type="ECO:0000256" key="5">
    <source>
        <dbReference type="ARBA" id="ARBA00023163"/>
    </source>
</evidence>
<dbReference type="PROSITE" id="PS51371">
    <property type="entry name" value="CBS"/>
    <property type="match status" value="1"/>
</dbReference>
<evidence type="ECO:0000256" key="4">
    <source>
        <dbReference type="ARBA" id="ARBA00023125"/>
    </source>
</evidence>
<dbReference type="GO" id="GO:0006355">
    <property type="term" value="P:regulation of DNA-templated transcription"/>
    <property type="evidence" value="ECO:0007669"/>
    <property type="project" value="InterPro"/>
</dbReference>
<dbReference type="SUPFAM" id="SSF46689">
    <property type="entry name" value="Homeodomain-like"/>
    <property type="match status" value="1"/>
</dbReference>
<dbReference type="PROSITE" id="PS50112">
    <property type="entry name" value="PAS"/>
    <property type="match status" value="1"/>
</dbReference>
<dbReference type="Gene3D" id="3.30.450.20">
    <property type="entry name" value="PAS domain"/>
    <property type="match status" value="1"/>
</dbReference>
<evidence type="ECO:0000256" key="6">
    <source>
        <dbReference type="PROSITE-ProRule" id="PRU00703"/>
    </source>
</evidence>
<dbReference type="PANTHER" id="PTHR32071:SF57">
    <property type="entry name" value="C4-DICARBOXYLATE TRANSPORT TRANSCRIPTIONAL REGULATORY PROTEIN DCTD"/>
    <property type="match status" value="1"/>
</dbReference>
<accession>A0A098AZR0</accession>
<organism evidence="10">
    <name type="scientific">Desulfitobacterium hafniense</name>
    <name type="common">Desulfitobacterium frappieri</name>
    <dbReference type="NCBI Taxonomy" id="49338"/>
    <lineage>
        <taxon>Bacteria</taxon>
        <taxon>Bacillati</taxon>
        <taxon>Bacillota</taxon>
        <taxon>Clostridia</taxon>
        <taxon>Eubacteriales</taxon>
        <taxon>Desulfitobacteriaceae</taxon>
        <taxon>Desulfitobacterium</taxon>
    </lineage>
</organism>
<evidence type="ECO:0000313" key="10">
    <source>
        <dbReference type="EMBL" id="CDX01612.1"/>
    </source>
</evidence>
<dbReference type="GO" id="GO:0043565">
    <property type="term" value="F:sequence-specific DNA binding"/>
    <property type="evidence" value="ECO:0007669"/>
    <property type="project" value="InterPro"/>
</dbReference>
<keyword evidence="2" id="KW-0067">ATP-binding</keyword>
<gene>
    <name evidence="10" type="ORF">DPCES_1725</name>
</gene>
<dbReference type="InterPro" id="IPR002197">
    <property type="entry name" value="HTH_Fis"/>
</dbReference>
<evidence type="ECO:0000259" key="9">
    <source>
        <dbReference type="PROSITE" id="PS51371"/>
    </source>
</evidence>
<dbReference type="Gene3D" id="3.10.580.10">
    <property type="entry name" value="CBS-domain"/>
    <property type="match status" value="1"/>
</dbReference>
<dbReference type="PROSITE" id="PS00688">
    <property type="entry name" value="SIGMA54_INTERACT_3"/>
    <property type="match status" value="1"/>
</dbReference>
<sequence>MLLQEGTNTCFSYLNPGDTIEKAVSIFLDLKIAIIPVLDQEGRLLSIFSRSSLYRAVLAGARSKDRIDPYLITDVVSIANDIPDEQLANFVKMSPVGSVPVLNKEGKVIGLLCKAKMVTTLFRHTEQDLTDLEHTAKELETVKALNETFDTVLNIIRDGIVVVDEKGKITLVNQAMADFLTLPPEEMIGKPIAEIMSSNQLHHVACTGLSETSEVLTIRGKPLIVSNSPIIKGGKVVGAVGKAVFPHLAEAQELAEKVRCLEHKVTFFQEELQKNRTAQDIMKDMVAESPQMKKLKDEISIVATSTSTVLITGESGTGKEGVAHAIHLGSDRGKGPFIKVNCASIPESLMESEMFGYVGGAFTGAAKNGKPGRIERADGGTLFLDEIGEMPLALQAKLLRVLQDREIERLGSTETIKVNIRILAATNKKLSNAIAKGEFRQDLYYRLNVINLHLPPLRERLEDIEPLTHFFISKFNDILKANVSGITPNAMATLLQYSWPGNIRELENVVERAVNYTRSGLIELIHLPHQIISGNTALGQVMNKKTIRHQDRLGQIERDMIAAALEKAGGNKTKAAKLLNLSRSRLYDKLNKYDLNT</sequence>
<dbReference type="Pfam" id="PF25601">
    <property type="entry name" value="AAA_lid_14"/>
    <property type="match status" value="1"/>
</dbReference>
<keyword evidence="4" id="KW-0238">DNA-binding</keyword>
<dbReference type="InterPro" id="IPR035965">
    <property type="entry name" value="PAS-like_dom_sf"/>
</dbReference>
<dbReference type="SUPFAM" id="SSF54631">
    <property type="entry name" value="CBS-domain pair"/>
    <property type="match status" value="1"/>
</dbReference>
<dbReference type="PATRIC" id="fig|49338.4.peg.1855"/>
<dbReference type="Gene3D" id="1.10.10.60">
    <property type="entry name" value="Homeodomain-like"/>
    <property type="match status" value="1"/>
</dbReference>
<dbReference type="Pfam" id="PF00989">
    <property type="entry name" value="PAS"/>
    <property type="match status" value="1"/>
</dbReference>
<evidence type="ECO:0000259" key="7">
    <source>
        <dbReference type="PROSITE" id="PS50045"/>
    </source>
</evidence>
<dbReference type="InterPro" id="IPR046342">
    <property type="entry name" value="CBS_dom_sf"/>
</dbReference>
<keyword evidence="5" id="KW-0804">Transcription</keyword>
<feature type="domain" description="Sigma-54 factor interaction" evidence="7">
    <location>
        <begin position="285"/>
        <end position="515"/>
    </location>
</feature>